<dbReference type="PANTHER" id="PTHR12542">
    <property type="entry name" value="EXOCYST COMPLEX PROTEIN EXO70"/>
    <property type="match status" value="1"/>
</dbReference>
<feature type="region of interest" description="Disordered" evidence="4">
    <location>
        <begin position="604"/>
        <end position="628"/>
    </location>
</feature>
<dbReference type="InterPro" id="IPR004140">
    <property type="entry name" value="Exo70"/>
</dbReference>
<dbReference type="Gene3D" id="1.20.1280.170">
    <property type="entry name" value="Exocyst complex component Exo70"/>
    <property type="match status" value="1"/>
</dbReference>
<comment type="caution">
    <text evidence="6">The sequence shown here is derived from an EMBL/GenBank/DDBJ whole genome shotgun (WGS) entry which is preliminary data.</text>
</comment>
<comment type="similarity">
    <text evidence="1 3">Belongs to the EXO70 family.</text>
</comment>
<organism evidence="6 7">
    <name type="scientific">Hevea brasiliensis</name>
    <name type="common">Para rubber tree</name>
    <name type="synonym">Siphonia brasiliensis</name>
    <dbReference type="NCBI Taxonomy" id="3981"/>
    <lineage>
        <taxon>Eukaryota</taxon>
        <taxon>Viridiplantae</taxon>
        <taxon>Streptophyta</taxon>
        <taxon>Embryophyta</taxon>
        <taxon>Tracheophyta</taxon>
        <taxon>Spermatophyta</taxon>
        <taxon>Magnoliopsida</taxon>
        <taxon>eudicotyledons</taxon>
        <taxon>Gunneridae</taxon>
        <taxon>Pentapetalae</taxon>
        <taxon>rosids</taxon>
        <taxon>fabids</taxon>
        <taxon>Malpighiales</taxon>
        <taxon>Euphorbiaceae</taxon>
        <taxon>Crotonoideae</taxon>
        <taxon>Micrandreae</taxon>
        <taxon>Hevea</taxon>
    </lineage>
</organism>
<evidence type="ECO:0000259" key="5">
    <source>
        <dbReference type="Pfam" id="PF03081"/>
    </source>
</evidence>
<dbReference type="InterPro" id="IPR046364">
    <property type="entry name" value="Exo70_C"/>
</dbReference>
<keyword evidence="7" id="KW-1185">Reference proteome</keyword>
<keyword evidence="3" id="KW-0268">Exocytosis</keyword>
<feature type="domain" description="Exocyst complex subunit Exo70 C-terminal" evidence="5">
    <location>
        <begin position="233"/>
        <end position="594"/>
    </location>
</feature>
<dbReference type="SUPFAM" id="SSF74788">
    <property type="entry name" value="Cullin repeat-like"/>
    <property type="match status" value="1"/>
</dbReference>
<evidence type="ECO:0000256" key="1">
    <source>
        <dbReference type="ARBA" id="ARBA00006756"/>
    </source>
</evidence>
<dbReference type="Proteomes" id="UP001174677">
    <property type="component" value="Chromosome 6"/>
</dbReference>
<evidence type="ECO:0000313" key="6">
    <source>
        <dbReference type="EMBL" id="KAJ9178226.1"/>
    </source>
</evidence>
<keyword evidence="3" id="KW-0653">Protein transport</keyword>
<evidence type="ECO:0000313" key="7">
    <source>
        <dbReference type="Proteomes" id="UP001174677"/>
    </source>
</evidence>
<evidence type="ECO:0000256" key="3">
    <source>
        <dbReference type="RuleBase" id="RU365026"/>
    </source>
</evidence>
<feature type="region of interest" description="Disordered" evidence="4">
    <location>
        <begin position="1"/>
        <end position="26"/>
    </location>
</feature>
<dbReference type="Pfam" id="PF03081">
    <property type="entry name" value="Exo70_C"/>
    <property type="match status" value="1"/>
</dbReference>
<feature type="compositionally biased region" description="Low complexity" evidence="4">
    <location>
        <begin position="130"/>
        <end position="144"/>
    </location>
</feature>
<keyword evidence="2 3" id="KW-0813">Transport</keyword>
<name>A0ABQ9MDJ3_HEVBR</name>
<comment type="function">
    <text evidence="3">Component of the exocyst complex.</text>
</comment>
<feature type="region of interest" description="Disordered" evidence="4">
    <location>
        <begin position="127"/>
        <end position="161"/>
    </location>
</feature>
<sequence>MPRKGMRTVFFNPSTSSSPMRSQPHRHTFSDTLVDENIDNANILIYKWDSDSNTNYCSIASLFTDNRQEAKQYLNSIKQLQSAMQYYVTENSASEKLVRAQNLMQIAMKRLEKEFYQILKSNRDYLDPESVSTHSSRASRSSVSDFEDESEDESSRHGDSVSEVERISLAAMADLKAIADCMIGSGYGKECVKIYKIVRKSIVDEALYHLGVERLNFSQIQKMDWEVLELKIKSWLNAVKVAVKTLFNGERILCDNVFSASVAIKESCFADITREGALTLFGFPESVAKCKKTPEKMFRTLDLYEAIADLWPEIESIFNFDSTSTVRSQAVSSLIRLGEAVRTMLTDFESAISKENSKKLVPGGGVHPLTRYVMNYIAFLADYGGILSDIVADWPLTMSSPLPESYFGSPEPEDGTSSAISVRFAWLILVLLCKLDGKAELYKDVSLSYLFLANNLQYVVNKVQKSSLKFLIGDDWITKHEAKVKQYALNYERMVWSKVFSSLPENLASGMTIHEAAECFKRFNSAFEEAYKKQSSWVVPDAKLRDEIKVSAAKKLVLVYREFHDKYREVVRREIGSISHVKFTPDDLGNYLSDLFFGNNGGSGSISSASSTSSFSSSSGQSRGGKSR</sequence>
<protein>
    <recommendedName>
        <fullName evidence="3">Exocyst subunit Exo70 family protein</fullName>
    </recommendedName>
</protein>
<reference evidence="6" key="1">
    <citation type="journal article" date="2023" name="Plant Biotechnol. J.">
        <title>Chromosome-level wild Hevea brasiliensis genome provides new tools for genomic-assisted breeding and valuable loci to elevate rubber yield.</title>
        <authorList>
            <person name="Cheng H."/>
            <person name="Song X."/>
            <person name="Hu Y."/>
            <person name="Wu T."/>
            <person name="Yang Q."/>
            <person name="An Z."/>
            <person name="Feng S."/>
            <person name="Deng Z."/>
            <person name="Wu W."/>
            <person name="Zeng X."/>
            <person name="Tu M."/>
            <person name="Wang X."/>
            <person name="Huang H."/>
        </authorList>
    </citation>
    <scope>NUCLEOTIDE SEQUENCE</scope>
    <source>
        <strain evidence="6">MT/VB/25A 57/8</strain>
    </source>
</reference>
<evidence type="ECO:0000256" key="2">
    <source>
        <dbReference type="ARBA" id="ARBA00022448"/>
    </source>
</evidence>
<dbReference type="InterPro" id="IPR016159">
    <property type="entry name" value="Cullin_repeat-like_dom_sf"/>
</dbReference>
<dbReference type="Pfam" id="PF20669">
    <property type="entry name" value="Exo70_N"/>
    <property type="match status" value="1"/>
</dbReference>
<gene>
    <name evidence="6" type="ORF">P3X46_010126</name>
</gene>
<feature type="compositionally biased region" description="Polar residues" evidence="4">
    <location>
        <begin position="11"/>
        <end position="21"/>
    </location>
</feature>
<accession>A0ABQ9MDJ3</accession>
<dbReference type="EMBL" id="JARPOI010000006">
    <property type="protein sequence ID" value="KAJ9178226.1"/>
    <property type="molecule type" value="Genomic_DNA"/>
</dbReference>
<proteinExistence type="inferred from homology"/>
<evidence type="ECO:0000256" key="4">
    <source>
        <dbReference type="SAM" id="MobiDB-lite"/>
    </source>
</evidence>
<dbReference type="PANTHER" id="PTHR12542:SF17">
    <property type="entry name" value="EXOCYST SUBUNIT EXO70 FAMILY PROTEIN"/>
    <property type="match status" value="1"/>
</dbReference>
<feature type="compositionally biased region" description="Low complexity" evidence="4">
    <location>
        <begin position="605"/>
        <end position="621"/>
    </location>
</feature>